<keyword evidence="2" id="KW-1133">Transmembrane helix</keyword>
<keyword evidence="2" id="KW-0812">Transmembrane</keyword>
<evidence type="ECO:0008006" key="5">
    <source>
        <dbReference type="Google" id="ProtNLM"/>
    </source>
</evidence>
<dbReference type="GO" id="GO:0016020">
    <property type="term" value="C:membrane"/>
    <property type="evidence" value="ECO:0007669"/>
    <property type="project" value="InterPro"/>
</dbReference>
<feature type="transmembrane region" description="Helical" evidence="2">
    <location>
        <begin position="113"/>
        <end position="133"/>
    </location>
</feature>
<dbReference type="Proteomes" id="UP000298416">
    <property type="component" value="Unassembled WGS sequence"/>
</dbReference>
<dbReference type="GO" id="GO:0015297">
    <property type="term" value="F:antiporter activity"/>
    <property type="evidence" value="ECO:0007669"/>
    <property type="project" value="InterPro"/>
</dbReference>
<reference evidence="3" key="1">
    <citation type="submission" date="2018-01" db="EMBL/GenBank/DDBJ databases">
        <authorList>
            <person name="Mao J.F."/>
        </authorList>
    </citation>
    <scope>NUCLEOTIDE SEQUENCE</scope>
    <source>
        <strain evidence="3">Huo1</strain>
        <tissue evidence="3">Leaf</tissue>
    </source>
</reference>
<dbReference type="GO" id="GO:0042910">
    <property type="term" value="F:xenobiotic transmembrane transporter activity"/>
    <property type="evidence" value="ECO:0007669"/>
    <property type="project" value="InterPro"/>
</dbReference>
<dbReference type="InterPro" id="IPR002528">
    <property type="entry name" value="MATE_fam"/>
</dbReference>
<organism evidence="3">
    <name type="scientific">Salvia splendens</name>
    <name type="common">Scarlet sage</name>
    <dbReference type="NCBI Taxonomy" id="180675"/>
    <lineage>
        <taxon>Eukaryota</taxon>
        <taxon>Viridiplantae</taxon>
        <taxon>Streptophyta</taxon>
        <taxon>Embryophyta</taxon>
        <taxon>Tracheophyta</taxon>
        <taxon>Spermatophyta</taxon>
        <taxon>Magnoliopsida</taxon>
        <taxon>eudicotyledons</taxon>
        <taxon>Gunneridae</taxon>
        <taxon>Pentapetalae</taxon>
        <taxon>asterids</taxon>
        <taxon>lamiids</taxon>
        <taxon>Lamiales</taxon>
        <taxon>Lamiaceae</taxon>
        <taxon>Nepetoideae</taxon>
        <taxon>Mentheae</taxon>
        <taxon>Salviinae</taxon>
        <taxon>Salvia</taxon>
        <taxon>Salvia subgen. Calosphace</taxon>
        <taxon>core Calosphace</taxon>
    </lineage>
</organism>
<dbReference type="EMBL" id="PNBA02000012">
    <property type="protein sequence ID" value="KAG6405199.1"/>
    <property type="molecule type" value="Genomic_DNA"/>
</dbReference>
<gene>
    <name evidence="3" type="ORF">SASPL_132785</name>
</gene>
<name>A0A8X8X2W2_SALSN</name>
<accession>A0A8X8X2W2</accession>
<protein>
    <recommendedName>
        <fullName evidence="5">Multidrug resistance protein, MATE family</fullName>
    </recommendedName>
</protein>
<reference evidence="3" key="2">
    <citation type="submission" date="2020-08" db="EMBL/GenBank/DDBJ databases">
        <title>Plant Genome Project.</title>
        <authorList>
            <person name="Zhang R.-G."/>
        </authorList>
    </citation>
    <scope>NUCLEOTIDE SEQUENCE</scope>
    <source>
        <strain evidence="3">Huo1</strain>
        <tissue evidence="3">Leaf</tissue>
    </source>
</reference>
<feature type="transmembrane region" description="Helical" evidence="2">
    <location>
        <begin position="204"/>
        <end position="229"/>
    </location>
</feature>
<evidence type="ECO:0000313" key="4">
    <source>
        <dbReference type="Proteomes" id="UP000298416"/>
    </source>
</evidence>
<proteinExistence type="inferred from homology"/>
<keyword evidence="2" id="KW-0472">Membrane</keyword>
<dbReference type="Pfam" id="PF01554">
    <property type="entry name" value="MatE"/>
    <property type="match status" value="1"/>
</dbReference>
<feature type="transmembrane region" description="Helical" evidence="2">
    <location>
        <begin position="178"/>
        <end position="198"/>
    </location>
</feature>
<dbReference type="PANTHER" id="PTHR11206">
    <property type="entry name" value="MULTIDRUG RESISTANCE PROTEIN"/>
    <property type="match status" value="1"/>
</dbReference>
<feature type="transmembrane region" description="Helical" evidence="2">
    <location>
        <begin position="153"/>
        <end position="171"/>
    </location>
</feature>
<dbReference type="AlphaFoldDB" id="A0A8X8X2W2"/>
<evidence type="ECO:0000313" key="3">
    <source>
        <dbReference type="EMBL" id="KAG6405199.1"/>
    </source>
</evidence>
<comment type="caution">
    <text evidence="3">The sequence shown here is derived from an EMBL/GenBank/DDBJ whole genome shotgun (WGS) entry which is preliminary data.</text>
</comment>
<sequence length="313" mass="34614">MEGSMKESLLDLARDEAKSSLKKKIWSEIKKGLDCSWSSYTNTIFNIWCTCSQPVFYGPHWLHTPCCLRPRLHCALLICPWHSGMVGGVGTLCGQAYSAKQYEKLGIYLQQSYIILLVVCVLVIPLFVFAAPVLKALGQDHNIADMAGDVAPWFIAVVFLYGAMYGCNAYLQSQSKNFVLSCYAIVSLLTHVLLSWLLVVKLEFGVSGVMSSTCLAFLIMNLGQLLYMVSGGCIQTWRGFTALAFRDLRPTVKLVVSSGVMIWREQVAKAFARLSPLVAVYILLNSVQPVLIGVASGKVLSRMSFGDFYVFSI</sequence>
<evidence type="ECO:0000256" key="2">
    <source>
        <dbReference type="SAM" id="Phobius"/>
    </source>
</evidence>
<evidence type="ECO:0000256" key="1">
    <source>
        <dbReference type="ARBA" id="ARBA00010199"/>
    </source>
</evidence>
<comment type="similarity">
    <text evidence="1">Belongs to the multi antimicrobial extrusion (MATE) (TC 2.A.66.1) family.</text>
</comment>
<keyword evidence="4" id="KW-1185">Reference proteome</keyword>